<organism evidence="3 4">
    <name type="scientific">Mesorhabditis spiculigera</name>
    <dbReference type="NCBI Taxonomy" id="96644"/>
    <lineage>
        <taxon>Eukaryota</taxon>
        <taxon>Metazoa</taxon>
        <taxon>Ecdysozoa</taxon>
        <taxon>Nematoda</taxon>
        <taxon>Chromadorea</taxon>
        <taxon>Rhabditida</taxon>
        <taxon>Rhabditina</taxon>
        <taxon>Rhabditomorpha</taxon>
        <taxon>Rhabditoidea</taxon>
        <taxon>Rhabditidae</taxon>
        <taxon>Mesorhabditinae</taxon>
        <taxon>Mesorhabditis</taxon>
    </lineage>
</organism>
<name>A0AA36FSW7_9BILA</name>
<reference evidence="3" key="1">
    <citation type="submission" date="2023-06" db="EMBL/GenBank/DDBJ databases">
        <authorList>
            <person name="Delattre M."/>
        </authorList>
    </citation>
    <scope>NUCLEOTIDE SEQUENCE</scope>
    <source>
        <strain evidence="3">AF72</strain>
    </source>
</reference>
<keyword evidence="2" id="KW-0732">Signal</keyword>
<evidence type="ECO:0000313" key="3">
    <source>
        <dbReference type="EMBL" id="CAJ0566079.1"/>
    </source>
</evidence>
<dbReference type="Proteomes" id="UP001177023">
    <property type="component" value="Unassembled WGS sequence"/>
</dbReference>
<evidence type="ECO:0000256" key="2">
    <source>
        <dbReference type="SAM" id="SignalP"/>
    </source>
</evidence>
<protein>
    <recommendedName>
        <fullName evidence="5">Secreted protein</fullName>
    </recommendedName>
</protein>
<evidence type="ECO:0000256" key="1">
    <source>
        <dbReference type="SAM" id="MobiDB-lite"/>
    </source>
</evidence>
<feature type="non-terminal residue" evidence="3">
    <location>
        <position position="1"/>
    </location>
</feature>
<feature type="signal peptide" evidence="2">
    <location>
        <begin position="1"/>
        <end position="21"/>
    </location>
</feature>
<comment type="caution">
    <text evidence="3">The sequence shown here is derived from an EMBL/GenBank/DDBJ whole genome shotgun (WGS) entry which is preliminary data.</text>
</comment>
<evidence type="ECO:0000313" key="4">
    <source>
        <dbReference type="Proteomes" id="UP001177023"/>
    </source>
</evidence>
<accession>A0AA36FSW7</accession>
<dbReference type="AlphaFoldDB" id="A0AA36FSW7"/>
<gene>
    <name evidence="3" type="ORF">MSPICULIGERA_LOCUS4695</name>
</gene>
<sequence length="99" mass="11360">MPAHYLIRLLVLLLLILGCSARWCWKCLNTQEGCEEGGEELWEEAKMQCADGERCVWFWKQEKPYSVPEQRRKCGTMGPHRCGYSESDEEGSTAKTTVS</sequence>
<feature type="chain" id="PRO_5041374569" description="Secreted protein" evidence="2">
    <location>
        <begin position="22"/>
        <end position="99"/>
    </location>
</feature>
<feature type="region of interest" description="Disordered" evidence="1">
    <location>
        <begin position="73"/>
        <end position="99"/>
    </location>
</feature>
<keyword evidence="4" id="KW-1185">Reference proteome</keyword>
<dbReference type="EMBL" id="CATQJA010001161">
    <property type="protein sequence ID" value="CAJ0566079.1"/>
    <property type="molecule type" value="Genomic_DNA"/>
</dbReference>
<evidence type="ECO:0008006" key="5">
    <source>
        <dbReference type="Google" id="ProtNLM"/>
    </source>
</evidence>
<proteinExistence type="predicted"/>